<proteinExistence type="predicted"/>
<gene>
    <name evidence="2" type="ORF">METZ01_LOCUS182486</name>
</gene>
<sequence>MSILSIAAIILLAILVIVSFRFFLALSVRLLILAFFVVVALVAYSLVAS</sequence>
<keyword evidence="1" id="KW-0812">Transmembrane</keyword>
<evidence type="ECO:0000313" key="2">
    <source>
        <dbReference type="EMBL" id="SVB29632.1"/>
    </source>
</evidence>
<feature type="transmembrane region" description="Helical" evidence="1">
    <location>
        <begin position="6"/>
        <end position="23"/>
    </location>
</feature>
<keyword evidence="1" id="KW-0472">Membrane</keyword>
<evidence type="ECO:0000256" key="1">
    <source>
        <dbReference type="SAM" id="Phobius"/>
    </source>
</evidence>
<dbReference type="AlphaFoldDB" id="A0A382CUW2"/>
<name>A0A382CUW2_9ZZZZ</name>
<reference evidence="2" key="1">
    <citation type="submission" date="2018-05" db="EMBL/GenBank/DDBJ databases">
        <authorList>
            <person name="Lanie J.A."/>
            <person name="Ng W.-L."/>
            <person name="Kazmierczak K.M."/>
            <person name="Andrzejewski T.M."/>
            <person name="Davidsen T.M."/>
            <person name="Wayne K.J."/>
            <person name="Tettelin H."/>
            <person name="Glass J.I."/>
            <person name="Rusch D."/>
            <person name="Podicherti R."/>
            <person name="Tsui H.-C.T."/>
            <person name="Winkler M.E."/>
        </authorList>
    </citation>
    <scope>NUCLEOTIDE SEQUENCE</scope>
</reference>
<dbReference type="EMBL" id="UINC01036132">
    <property type="protein sequence ID" value="SVB29632.1"/>
    <property type="molecule type" value="Genomic_DNA"/>
</dbReference>
<feature type="transmembrane region" description="Helical" evidence="1">
    <location>
        <begin position="30"/>
        <end position="47"/>
    </location>
</feature>
<organism evidence="2">
    <name type="scientific">marine metagenome</name>
    <dbReference type="NCBI Taxonomy" id="408172"/>
    <lineage>
        <taxon>unclassified sequences</taxon>
        <taxon>metagenomes</taxon>
        <taxon>ecological metagenomes</taxon>
    </lineage>
</organism>
<keyword evidence="1" id="KW-1133">Transmembrane helix</keyword>
<protein>
    <submittedName>
        <fullName evidence="2">Uncharacterized protein</fullName>
    </submittedName>
</protein>
<accession>A0A382CUW2</accession>